<keyword evidence="1" id="KW-0812">Transmembrane</keyword>
<keyword evidence="3" id="KW-1185">Reference proteome</keyword>
<proteinExistence type="predicted"/>
<keyword evidence="1" id="KW-1133">Transmembrane helix</keyword>
<reference evidence="2 3" key="2">
    <citation type="submission" date="2018-11" db="EMBL/GenBank/DDBJ databases">
        <authorList>
            <consortium name="Pathogen Informatics"/>
        </authorList>
    </citation>
    <scope>NUCLEOTIDE SEQUENCE [LARGE SCALE GENOMIC DNA]</scope>
</reference>
<dbReference type="WBParaSite" id="NBR_0001402601-mRNA-1">
    <property type="protein sequence ID" value="NBR_0001402601-mRNA-1"/>
    <property type="gene ID" value="NBR_0001402601"/>
</dbReference>
<dbReference type="EMBL" id="UYSL01021221">
    <property type="protein sequence ID" value="VDL77616.1"/>
    <property type="molecule type" value="Genomic_DNA"/>
</dbReference>
<keyword evidence="1" id="KW-0472">Membrane</keyword>
<gene>
    <name evidence="2" type="ORF">NBR_LOCUS14027</name>
</gene>
<protein>
    <submittedName>
        <fullName evidence="4">Transmembrane protein</fullName>
    </submittedName>
</protein>
<evidence type="ECO:0000313" key="2">
    <source>
        <dbReference type="EMBL" id="VDL77616.1"/>
    </source>
</evidence>
<feature type="transmembrane region" description="Helical" evidence="1">
    <location>
        <begin position="45"/>
        <end position="65"/>
    </location>
</feature>
<dbReference type="Proteomes" id="UP000271162">
    <property type="component" value="Unassembled WGS sequence"/>
</dbReference>
<accession>A0A0N4YBZ1</accession>
<evidence type="ECO:0000256" key="1">
    <source>
        <dbReference type="SAM" id="Phobius"/>
    </source>
</evidence>
<name>A0A0N4YBZ1_NIPBR</name>
<evidence type="ECO:0000313" key="3">
    <source>
        <dbReference type="Proteomes" id="UP000271162"/>
    </source>
</evidence>
<reference evidence="4" key="1">
    <citation type="submission" date="2017-02" db="UniProtKB">
        <authorList>
            <consortium name="WormBaseParasite"/>
        </authorList>
    </citation>
    <scope>IDENTIFICATION</scope>
</reference>
<organism evidence="4">
    <name type="scientific">Nippostrongylus brasiliensis</name>
    <name type="common">Rat hookworm</name>
    <dbReference type="NCBI Taxonomy" id="27835"/>
    <lineage>
        <taxon>Eukaryota</taxon>
        <taxon>Metazoa</taxon>
        <taxon>Ecdysozoa</taxon>
        <taxon>Nematoda</taxon>
        <taxon>Chromadorea</taxon>
        <taxon>Rhabditida</taxon>
        <taxon>Rhabditina</taxon>
        <taxon>Rhabditomorpha</taxon>
        <taxon>Strongyloidea</taxon>
        <taxon>Heligmosomidae</taxon>
        <taxon>Nippostrongylus</taxon>
    </lineage>
</organism>
<evidence type="ECO:0000313" key="4">
    <source>
        <dbReference type="WBParaSite" id="NBR_0001402601-mRNA-1"/>
    </source>
</evidence>
<sequence length="78" mass="8725">MSNSLKVKVDERLDLARLVEQHKTVLFNVDLSGEPRFRGGRGGRLVMVVVVVAATSFSPTLLNVVEESTEIVFLFLFF</sequence>
<dbReference type="AlphaFoldDB" id="A0A0N4YBZ1"/>